<protein>
    <submittedName>
        <fullName evidence="2">Uncharacterized protein</fullName>
    </submittedName>
</protein>
<evidence type="ECO:0000313" key="2">
    <source>
        <dbReference type="EMBL" id="GFC77754.1"/>
    </source>
</evidence>
<feature type="region of interest" description="Disordered" evidence="1">
    <location>
        <begin position="45"/>
        <end position="75"/>
    </location>
</feature>
<gene>
    <name evidence="2" type="ORF">Tci_849724</name>
</gene>
<proteinExistence type="predicted"/>
<evidence type="ECO:0000256" key="1">
    <source>
        <dbReference type="SAM" id="MobiDB-lite"/>
    </source>
</evidence>
<feature type="non-terminal residue" evidence="2">
    <location>
        <position position="1"/>
    </location>
</feature>
<comment type="caution">
    <text evidence="2">The sequence shown here is derived from an EMBL/GenBank/DDBJ whole genome shotgun (WGS) entry which is preliminary data.</text>
</comment>
<sequence>LDNLFGPLYEDYYETRTPEVLTNSAATILSNKDTPLSSSIIVEDNEAPQIKSSSEEPIADEPTTLVSDDIADESI</sequence>
<organism evidence="2">
    <name type="scientific">Tanacetum cinerariifolium</name>
    <name type="common">Dalmatian daisy</name>
    <name type="synonym">Chrysanthemum cinerariifolium</name>
    <dbReference type="NCBI Taxonomy" id="118510"/>
    <lineage>
        <taxon>Eukaryota</taxon>
        <taxon>Viridiplantae</taxon>
        <taxon>Streptophyta</taxon>
        <taxon>Embryophyta</taxon>
        <taxon>Tracheophyta</taxon>
        <taxon>Spermatophyta</taxon>
        <taxon>Magnoliopsida</taxon>
        <taxon>eudicotyledons</taxon>
        <taxon>Gunneridae</taxon>
        <taxon>Pentapetalae</taxon>
        <taxon>asterids</taxon>
        <taxon>campanulids</taxon>
        <taxon>Asterales</taxon>
        <taxon>Asteraceae</taxon>
        <taxon>Asteroideae</taxon>
        <taxon>Anthemideae</taxon>
        <taxon>Anthemidinae</taxon>
        <taxon>Tanacetum</taxon>
    </lineage>
</organism>
<dbReference type="EMBL" id="BKCJ011062491">
    <property type="protein sequence ID" value="GFC77754.1"/>
    <property type="molecule type" value="Genomic_DNA"/>
</dbReference>
<reference evidence="2" key="1">
    <citation type="journal article" date="2019" name="Sci. Rep.">
        <title>Draft genome of Tanacetum cinerariifolium, the natural source of mosquito coil.</title>
        <authorList>
            <person name="Yamashiro T."/>
            <person name="Shiraishi A."/>
            <person name="Satake H."/>
            <person name="Nakayama K."/>
        </authorList>
    </citation>
    <scope>NUCLEOTIDE SEQUENCE</scope>
</reference>
<name>A0A699R3Q8_TANCI</name>
<dbReference type="AlphaFoldDB" id="A0A699R3Q8"/>
<accession>A0A699R3Q8</accession>